<dbReference type="EMBL" id="QTSX02005806">
    <property type="protein sequence ID" value="KAJ9057320.1"/>
    <property type="molecule type" value="Genomic_DNA"/>
</dbReference>
<dbReference type="Proteomes" id="UP001165960">
    <property type="component" value="Unassembled WGS sequence"/>
</dbReference>
<proteinExistence type="predicted"/>
<protein>
    <submittedName>
        <fullName evidence="1">Uncharacterized protein</fullName>
    </submittedName>
</protein>
<reference evidence="1" key="1">
    <citation type="submission" date="2022-04" db="EMBL/GenBank/DDBJ databases">
        <title>Genome of the entomopathogenic fungus Entomophthora muscae.</title>
        <authorList>
            <person name="Elya C."/>
            <person name="Lovett B.R."/>
            <person name="Lee E."/>
            <person name="Macias A.M."/>
            <person name="Hajek A.E."/>
            <person name="De Bivort B.L."/>
            <person name="Kasson M.T."/>
            <person name="De Fine Licht H.H."/>
            <person name="Stajich J.E."/>
        </authorList>
    </citation>
    <scope>NUCLEOTIDE SEQUENCE</scope>
    <source>
        <strain evidence="1">Berkeley</strain>
    </source>
</reference>
<keyword evidence="2" id="KW-1185">Reference proteome</keyword>
<gene>
    <name evidence="1" type="ORF">DSO57_1023850</name>
</gene>
<organism evidence="1 2">
    <name type="scientific">Entomophthora muscae</name>
    <dbReference type="NCBI Taxonomy" id="34485"/>
    <lineage>
        <taxon>Eukaryota</taxon>
        <taxon>Fungi</taxon>
        <taxon>Fungi incertae sedis</taxon>
        <taxon>Zoopagomycota</taxon>
        <taxon>Entomophthoromycotina</taxon>
        <taxon>Entomophthoromycetes</taxon>
        <taxon>Entomophthorales</taxon>
        <taxon>Entomophthoraceae</taxon>
        <taxon>Entomophthora</taxon>
    </lineage>
</organism>
<comment type="caution">
    <text evidence="1">The sequence shown here is derived from an EMBL/GenBank/DDBJ whole genome shotgun (WGS) entry which is preliminary data.</text>
</comment>
<sequence>MMIIKGDKFVTDSKEYVCLITLTIACGLVQSTGFASYNTNSDGSGKCTFPADSFKQWASVGPAAFKGSEVCGTCINITNTESGKSTVAHVVDICPGCGKDDLNLNPAAYDSIGDRTFGSLPISWSVVRCSDVTGNIQYVWEAGSDQWHSAIQVRNHAEAVASLAYSKSKTGPWKEFTRREDNYFITSNITTPVFFNVTSTSGKSIIDPNMTTLEKGGLVTSSSQF</sequence>
<accession>A0ACC2S4S0</accession>
<name>A0ACC2S4S0_9FUNG</name>
<evidence type="ECO:0000313" key="2">
    <source>
        <dbReference type="Proteomes" id="UP001165960"/>
    </source>
</evidence>
<evidence type="ECO:0000313" key="1">
    <source>
        <dbReference type="EMBL" id="KAJ9057320.1"/>
    </source>
</evidence>